<protein>
    <submittedName>
        <fullName evidence="1">Uncharacterized protein</fullName>
    </submittedName>
</protein>
<reference evidence="1 2" key="1">
    <citation type="submission" date="2020-03" db="EMBL/GenBank/DDBJ databases">
        <title>Leucobacter sp. nov., isolated from beetles.</title>
        <authorList>
            <person name="Hyun D.-W."/>
            <person name="Bae J.-W."/>
        </authorList>
    </citation>
    <scope>NUCLEOTIDE SEQUENCE [LARGE SCALE GENOMIC DNA]</scope>
    <source>
        <strain evidence="1 2">HDW9B</strain>
    </source>
</reference>
<dbReference type="Proteomes" id="UP000501387">
    <property type="component" value="Chromosome"/>
</dbReference>
<dbReference type="AlphaFoldDB" id="A0A6G8FL11"/>
<proteinExistence type="predicted"/>
<keyword evidence="2" id="KW-1185">Reference proteome</keyword>
<evidence type="ECO:0000313" key="1">
    <source>
        <dbReference type="EMBL" id="QIM17041.1"/>
    </source>
</evidence>
<gene>
    <name evidence="1" type="ORF">G7067_12520</name>
</gene>
<sequence>MSDRLEREQLEQELLILRREVDEAEESIYESVRLFYRVQDAAYEDASRHGVFDGEVKRVLEQNQDEFFEVKRDADRLVECKQEECDRLAAKLADL</sequence>
<evidence type="ECO:0000313" key="2">
    <source>
        <dbReference type="Proteomes" id="UP000501387"/>
    </source>
</evidence>
<dbReference type="EMBL" id="CP049934">
    <property type="protein sequence ID" value="QIM17041.1"/>
    <property type="molecule type" value="Genomic_DNA"/>
</dbReference>
<accession>A0A6G8FL11</accession>
<dbReference type="RefSeq" id="WP_166324946.1">
    <property type="nucleotide sequence ID" value="NZ_CP049934.1"/>
</dbReference>
<organism evidence="1 2">
    <name type="scientific">Leucobacter insecticola</name>
    <dbReference type="NCBI Taxonomy" id="2714934"/>
    <lineage>
        <taxon>Bacteria</taxon>
        <taxon>Bacillati</taxon>
        <taxon>Actinomycetota</taxon>
        <taxon>Actinomycetes</taxon>
        <taxon>Micrococcales</taxon>
        <taxon>Microbacteriaceae</taxon>
        <taxon>Leucobacter</taxon>
    </lineage>
</organism>
<name>A0A6G8FL11_9MICO</name>
<dbReference type="KEGG" id="lins:G7067_12520"/>